<dbReference type="AlphaFoldDB" id="A0ABD5UJ74"/>
<organism evidence="2 3">
    <name type="scientific">Halomarina ordinaria</name>
    <dbReference type="NCBI Taxonomy" id="3033939"/>
    <lineage>
        <taxon>Archaea</taxon>
        <taxon>Methanobacteriati</taxon>
        <taxon>Methanobacteriota</taxon>
        <taxon>Stenosarchaea group</taxon>
        <taxon>Halobacteria</taxon>
        <taxon>Halobacteriales</taxon>
        <taxon>Natronomonadaceae</taxon>
        <taxon>Halomarina</taxon>
    </lineage>
</organism>
<accession>A0ABD5UJ74</accession>
<comment type="caution">
    <text evidence="2">The sequence shown here is derived from an EMBL/GenBank/DDBJ whole genome shotgun (WGS) entry which is preliminary data.</text>
</comment>
<keyword evidence="3" id="KW-1185">Reference proteome</keyword>
<feature type="compositionally biased region" description="Basic and acidic residues" evidence="1">
    <location>
        <begin position="11"/>
        <end position="25"/>
    </location>
</feature>
<gene>
    <name evidence="2" type="ORF">ACFQHK_16950</name>
</gene>
<dbReference type="EMBL" id="JBHSXM010000003">
    <property type="protein sequence ID" value="MFC6838171.1"/>
    <property type="molecule type" value="Genomic_DNA"/>
</dbReference>
<proteinExistence type="predicted"/>
<dbReference type="Proteomes" id="UP001596406">
    <property type="component" value="Unassembled WGS sequence"/>
</dbReference>
<sequence length="76" mass="8385">MSLDFDPGATSRDRPRLVVTNRDEPEVPSEDVVDVGVGAHLRRTVRGVFGSRRIVGTGHGITFTRATYPPEPPREE</sequence>
<evidence type="ECO:0000256" key="1">
    <source>
        <dbReference type="SAM" id="MobiDB-lite"/>
    </source>
</evidence>
<protein>
    <submittedName>
        <fullName evidence="2">Uncharacterized protein</fullName>
    </submittedName>
</protein>
<reference evidence="2 3" key="1">
    <citation type="journal article" date="2019" name="Int. J. Syst. Evol. Microbiol.">
        <title>The Global Catalogue of Microorganisms (GCM) 10K type strain sequencing project: providing services to taxonomists for standard genome sequencing and annotation.</title>
        <authorList>
            <consortium name="The Broad Institute Genomics Platform"/>
            <consortium name="The Broad Institute Genome Sequencing Center for Infectious Disease"/>
            <person name="Wu L."/>
            <person name="Ma J."/>
        </authorList>
    </citation>
    <scope>NUCLEOTIDE SEQUENCE [LARGE SCALE GENOMIC DNA]</scope>
    <source>
        <strain evidence="2 3">PSRA2</strain>
    </source>
</reference>
<feature type="region of interest" description="Disordered" evidence="1">
    <location>
        <begin position="1"/>
        <end position="25"/>
    </location>
</feature>
<evidence type="ECO:0000313" key="3">
    <source>
        <dbReference type="Proteomes" id="UP001596406"/>
    </source>
</evidence>
<name>A0ABD5UJ74_9EURY</name>
<dbReference type="RefSeq" id="WP_304449888.1">
    <property type="nucleotide sequence ID" value="NZ_JARRAH010000003.1"/>
</dbReference>
<evidence type="ECO:0000313" key="2">
    <source>
        <dbReference type="EMBL" id="MFC6838171.1"/>
    </source>
</evidence>